<evidence type="ECO:0000313" key="2">
    <source>
        <dbReference type="Proteomes" id="UP000245680"/>
    </source>
</evidence>
<dbReference type="Proteomes" id="UP000245680">
    <property type="component" value="Unassembled WGS sequence"/>
</dbReference>
<dbReference type="OrthoDB" id="9951209at2"/>
<comment type="caution">
    <text evidence="1">The sequence shown here is derived from an EMBL/GenBank/DDBJ whole genome shotgun (WGS) entry which is preliminary data.</text>
</comment>
<dbReference type="RefSeq" id="WP_109810847.1">
    <property type="nucleotide sequence ID" value="NZ_QGKU01000026.1"/>
</dbReference>
<protein>
    <submittedName>
        <fullName evidence="1">Uncharacterized protein</fullName>
    </submittedName>
</protein>
<evidence type="ECO:0000313" key="1">
    <source>
        <dbReference type="EMBL" id="PWR03446.1"/>
    </source>
</evidence>
<dbReference type="AlphaFoldDB" id="A0A2V2LJR0"/>
<accession>A0A2V2LJR0</accession>
<reference evidence="1 2" key="1">
    <citation type="submission" date="2018-05" db="EMBL/GenBank/DDBJ databases">
        <title>Rhodobacteraceae gen. nov., sp. nov. isolated from sea water.</title>
        <authorList>
            <person name="Ren Y."/>
        </authorList>
    </citation>
    <scope>NUCLEOTIDE SEQUENCE [LARGE SCALE GENOMIC DNA]</scope>
    <source>
        <strain evidence="1 2">TG-679</strain>
    </source>
</reference>
<proteinExistence type="predicted"/>
<dbReference type="EMBL" id="QGKU01000026">
    <property type="protein sequence ID" value="PWR03446.1"/>
    <property type="molecule type" value="Genomic_DNA"/>
</dbReference>
<name>A0A2V2LJR0_9RHOB</name>
<keyword evidence="2" id="KW-1185">Reference proteome</keyword>
<sequence length="123" mass="12814">MHIAANAPAATASAFAAVARARVAYGAQPVQAAQPVPSVPARAEAAEAPQAFVAPGSIQTQVIVQANATARVQAATYDSRVVGASENVRSFDRIALVEKGFDHMRQMFEMANAKDHGALNKTV</sequence>
<organism evidence="1 2">
    <name type="scientific">Meridianimarinicoccus roseus</name>
    <dbReference type="NCBI Taxonomy" id="2072018"/>
    <lineage>
        <taxon>Bacteria</taxon>
        <taxon>Pseudomonadati</taxon>
        <taxon>Pseudomonadota</taxon>
        <taxon>Alphaproteobacteria</taxon>
        <taxon>Rhodobacterales</taxon>
        <taxon>Paracoccaceae</taxon>
        <taxon>Meridianimarinicoccus</taxon>
    </lineage>
</organism>
<gene>
    <name evidence="1" type="ORF">DKT77_06195</name>
</gene>